<dbReference type="PRINTS" id="PR00413">
    <property type="entry name" value="HADHALOGNASE"/>
</dbReference>
<dbReference type="Pfam" id="PF00702">
    <property type="entry name" value="Hydrolase"/>
    <property type="match status" value="1"/>
</dbReference>
<feature type="transmembrane region" description="Helical" evidence="4">
    <location>
        <begin position="64"/>
        <end position="85"/>
    </location>
</feature>
<evidence type="ECO:0000256" key="4">
    <source>
        <dbReference type="SAM" id="Phobius"/>
    </source>
</evidence>
<name>A0A8T0GZT7_CERPU</name>
<dbReference type="SFLD" id="SFLDG01129">
    <property type="entry name" value="C1.5:_HAD__Beta-PGM__Phosphata"/>
    <property type="match status" value="1"/>
</dbReference>
<dbReference type="PANTHER" id="PTHR46470">
    <property type="entry name" value="N-ACYLNEURAMINATE-9-PHOSPHATASE"/>
    <property type="match status" value="1"/>
</dbReference>
<evidence type="ECO:0008006" key="7">
    <source>
        <dbReference type="Google" id="ProtNLM"/>
    </source>
</evidence>
<proteinExistence type="predicted"/>
<organism evidence="5 6">
    <name type="scientific">Ceratodon purpureus</name>
    <name type="common">Fire moss</name>
    <name type="synonym">Dicranum purpureum</name>
    <dbReference type="NCBI Taxonomy" id="3225"/>
    <lineage>
        <taxon>Eukaryota</taxon>
        <taxon>Viridiplantae</taxon>
        <taxon>Streptophyta</taxon>
        <taxon>Embryophyta</taxon>
        <taxon>Bryophyta</taxon>
        <taxon>Bryophytina</taxon>
        <taxon>Bryopsida</taxon>
        <taxon>Dicranidae</taxon>
        <taxon>Pseudoditrichales</taxon>
        <taxon>Ditrichaceae</taxon>
        <taxon>Ceratodon</taxon>
    </lineage>
</organism>
<evidence type="ECO:0000313" key="6">
    <source>
        <dbReference type="Proteomes" id="UP000822688"/>
    </source>
</evidence>
<dbReference type="PANTHER" id="PTHR46470:SF3">
    <property type="entry name" value="N-ACYLNEURAMINATE-9-PHOSPHATASE"/>
    <property type="match status" value="1"/>
</dbReference>
<protein>
    <recommendedName>
        <fullName evidence="7">N-acylneuraminate-9-phosphatase</fullName>
    </recommendedName>
</protein>
<sequence>MACSCFVSSWRCPTYEHRSEGGLITIMVNDMLDKLIHRTKLLIFGNLHHAKQLAKSGKFRILRLLRWSDGLAVFCYLLFASFLSVSSLFSVFHMAAAAAAAAAVQVHVGCIKASTTQLLDSGLVRFPALSLSLVGEGRGRVVKWVGGGRGERKERGGGLVARLVAVVMDGFTGELEMEERVVAEEGVEQERCVKAVFFDLDDTLVLTHAADKVAQQAVLVLAERQVPHINGAEMVKVFAEKFDVSPWDRTHQVDVLEWRARIWNEALQSQGVDDMPLARDLSYLFDKERLLSFQWAPGVEAMVQSLHKLGIKMGVITNGHFSVQRKKLKACKADLLFDTMLVGGEEPNQKPHKDIFLKACKLAGCNPEETIMVGDNLKTDIQGGINAGFLATVWVNVHGLEGLPAGAATPDHVISNIGELPGLLKTLNIDLGSS</sequence>
<dbReference type="InterPro" id="IPR023214">
    <property type="entry name" value="HAD_sf"/>
</dbReference>
<keyword evidence="3" id="KW-0460">Magnesium</keyword>
<dbReference type="NCBIfam" id="TIGR01509">
    <property type="entry name" value="HAD-SF-IA-v3"/>
    <property type="match status" value="1"/>
</dbReference>
<dbReference type="Proteomes" id="UP000822688">
    <property type="component" value="Chromosome 8"/>
</dbReference>
<dbReference type="Gene3D" id="3.40.50.1000">
    <property type="entry name" value="HAD superfamily/HAD-like"/>
    <property type="match status" value="1"/>
</dbReference>
<dbReference type="InterPro" id="IPR051400">
    <property type="entry name" value="HAD-like_hydrolase"/>
</dbReference>
<dbReference type="InterPro" id="IPR036412">
    <property type="entry name" value="HAD-like_sf"/>
</dbReference>
<dbReference type="GO" id="GO:0050124">
    <property type="term" value="F:N-acylneuraminate-9-phosphatase activity"/>
    <property type="evidence" value="ECO:0007669"/>
    <property type="project" value="TreeGrafter"/>
</dbReference>
<comment type="caution">
    <text evidence="5">The sequence shown here is derived from an EMBL/GenBank/DDBJ whole genome shotgun (WGS) entry which is preliminary data.</text>
</comment>
<keyword evidence="4" id="KW-0812">Transmembrane</keyword>
<dbReference type="NCBIfam" id="TIGR01549">
    <property type="entry name" value="HAD-SF-IA-v1"/>
    <property type="match status" value="1"/>
</dbReference>
<dbReference type="Gene3D" id="1.20.120.710">
    <property type="entry name" value="Haloacid dehalogenase hydrolase-like domain"/>
    <property type="match status" value="1"/>
</dbReference>
<accession>A0A8T0GZT7</accession>
<dbReference type="GO" id="GO:0046380">
    <property type="term" value="P:N-acetylneuraminate biosynthetic process"/>
    <property type="evidence" value="ECO:0007669"/>
    <property type="project" value="TreeGrafter"/>
</dbReference>
<dbReference type="AlphaFoldDB" id="A0A8T0GZT7"/>
<keyword evidence="4" id="KW-0472">Membrane</keyword>
<reference evidence="5" key="1">
    <citation type="submission" date="2020-06" db="EMBL/GenBank/DDBJ databases">
        <title>WGS assembly of Ceratodon purpureus strain R40.</title>
        <authorList>
            <person name="Carey S.B."/>
            <person name="Jenkins J."/>
            <person name="Shu S."/>
            <person name="Lovell J.T."/>
            <person name="Sreedasyam A."/>
            <person name="Maumus F."/>
            <person name="Tiley G.P."/>
            <person name="Fernandez-Pozo N."/>
            <person name="Barry K."/>
            <person name="Chen C."/>
            <person name="Wang M."/>
            <person name="Lipzen A."/>
            <person name="Daum C."/>
            <person name="Saski C.A."/>
            <person name="Payton A.C."/>
            <person name="Mcbreen J.C."/>
            <person name="Conrad R.E."/>
            <person name="Kollar L.M."/>
            <person name="Olsson S."/>
            <person name="Huttunen S."/>
            <person name="Landis J.B."/>
            <person name="Wickett N.J."/>
            <person name="Johnson M.G."/>
            <person name="Rensing S.A."/>
            <person name="Grimwood J."/>
            <person name="Schmutz J."/>
            <person name="Mcdaniel S.F."/>
        </authorList>
    </citation>
    <scope>NUCLEOTIDE SEQUENCE</scope>
    <source>
        <strain evidence="5">R40</strain>
    </source>
</reference>
<comment type="cofactor">
    <cofactor evidence="1">
        <name>Mg(2+)</name>
        <dbReference type="ChEBI" id="CHEBI:18420"/>
    </cofactor>
</comment>
<evidence type="ECO:0000256" key="1">
    <source>
        <dbReference type="ARBA" id="ARBA00001946"/>
    </source>
</evidence>
<dbReference type="EMBL" id="CM026429">
    <property type="protein sequence ID" value="KAG0564067.1"/>
    <property type="molecule type" value="Genomic_DNA"/>
</dbReference>
<evidence type="ECO:0000256" key="3">
    <source>
        <dbReference type="ARBA" id="ARBA00022842"/>
    </source>
</evidence>
<keyword evidence="2" id="KW-0378">Hydrolase</keyword>
<gene>
    <name evidence="5" type="ORF">KC19_8G080400</name>
</gene>
<dbReference type="SUPFAM" id="SSF56784">
    <property type="entry name" value="HAD-like"/>
    <property type="match status" value="1"/>
</dbReference>
<evidence type="ECO:0000313" key="5">
    <source>
        <dbReference type="EMBL" id="KAG0564067.1"/>
    </source>
</evidence>
<keyword evidence="6" id="KW-1185">Reference proteome</keyword>
<dbReference type="InterPro" id="IPR006439">
    <property type="entry name" value="HAD-SF_hydro_IA"/>
</dbReference>
<dbReference type="SFLD" id="SFLDS00003">
    <property type="entry name" value="Haloacid_Dehalogenase"/>
    <property type="match status" value="1"/>
</dbReference>
<keyword evidence="4" id="KW-1133">Transmembrane helix</keyword>
<evidence type="ECO:0000256" key="2">
    <source>
        <dbReference type="ARBA" id="ARBA00022801"/>
    </source>
</evidence>